<dbReference type="AlphaFoldDB" id="M4NRG2"/>
<name>M4NRG2_9GAMM</name>
<reference evidence="2 3" key="1">
    <citation type="submission" date="2012-04" db="EMBL/GenBank/DDBJ databases">
        <title>Complete genome of Rhodanobacter sp. 2APBS1.</title>
        <authorList>
            <consortium name="US DOE Joint Genome Institute"/>
            <person name="Huntemann M."/>
            <person name="Wei C.-L."/>
            <person name="Han J."/>
            <person name="Detter J.C."/>
            <person name="Han C."/>
            <person name="Tapia R."/>
            <person name="Munk A.C.C."/>
            <person name="Chen A."/>
            <person name="Krypides N."/>
            <person name="Mavromatis K."/>
            <person name="Markowitz V."/>
            <person name="Szeto E."/>
            <person name="Ivanova N."/>
            <person name="Mikhailova N."/>
            <person name="Ovchinnikova G."/>
            <person name="Pagani I."/>
            <person name="Pati A."/>
            <person name="Goodwin L."/>
            <person name="Peters L."/>
            <person name="Pitluck S."/>
            <person name="Woyke T."/>
            <person name="Prakash O."/>
            <person name="Elkins J."/>
            <person name="Brown S."/>
            <person name="Palumbo A."/>
            <person name="Hemme C."/>
            <person name="Zhou J."/>
            <person name="Watson D."/>
            <person name="Jardine P."/>
            <person name="Kostka J."/>
            <person name="Green S."/>
        </authorList>
    </citation>
    <scope>NUCLEOTIDE SEQUENCE [LARGE SCALE GENOMIC DNA]</scope>
    <source>
        <strain evidence="2 3">2APBS1</strain>
    </source>
</reference>
<evidence type="ECO:0000313" key="3">
    <source>
        <dbReference type="Proteomes" id="UP000011859"/>
    </source>
</evidence>
<dbReference type="PANTHER" id="PTHR45947:SF3">
    <property type="entry name" value="SULFOQUINOVOSYL TRANSFERASE SQD2"/>
    <property type="match status" value="1"/>
</dbReference>
<dbReference type="InterPro" id="IPR050194">
    <property type="entry name" value="Glycosyltransferase_grp1"/>
</dbReference>
<dbReference type="Pfam" id="PF13692">
    <property type="entry name" value="Glyco_trans_1_4"/>
    <property type="match status" value="1"/>
</dbReference>
<accession>M4NRG2</accession>
<keyword evidence="3" id="KW-1185">Reference proteome</keyword>
<dbReference type="SUPFAM" id="SSF53756">
    <property type="entry name" value="UDP-Glycosyltransferase/glycogen phosphorylase"/>
    <property type="match status" value="1"/>
</dbReference>
<dbReference type="KEGG" id="rhd:R2APBS1_3074"/>
<dbReference type="HOGENOM" id="CLU_009583_2_2_6"/>
<feature type="domain" description="Glycosyltransferase subfamily 4-like N-terminal" evidence="1">
    <location>
        <begin position="37"/>
        <end position="211"/>
    </location>
</feature>
<dbReference type="Proteomes" id="UP000011859">
    <property type="component" value="Chromosome"/>
</dbReference>
<keyword evidence="2" id="KW-0808">Transferase</keyword>
<dbReference type="EMBL" id="CP003470">
    <property type="protein sequence ID" value="AGG90146.1"/>
    <property type="molecule type" value="Genomic_DNA"/>
</dbReference>
<dbReference type="STRING" id="666685.R2APBS1_3074"/>
<dbReference type="eggNOG" id="COG0438">
    <property type="taxonomic scope" value="Bacteria"/>
</dbReference>
<evidence type="ECO:0000259" key="1">
    <source>
        <dbReference type="Pfam" id="PF13579"/>
    </source>
</evidence>
<gene>
    <name evidence="2" type="ORF">R2APBS1_3074</name>
</gene>
<dbReference type="InterPro" id="IPR024004">
    <property type="entry name" value="PEP-CTERM/XrtA_GlycosylTrfase"/>
</dbReference>
<evidence type="ECO:0000313" key="2">
    <source>
        <dbReference type="EMBL" id="AGG90146.1"/>
    </source>
</evidence>
<proteinExistence type="predicted"/>
<dbReference type="InterPro" id="IPR028098">
    <property type="entry name" value="Glyco_trans_4-like_N"/>
</dbReference>
<dbReference type="Pfam" id="PF13579">
    <property type="entry name" value="Glyco_trans_4_4"/>
    <property type="match status" value="1"/>
</dbReference>
<sequence length="432" mass="47806">MNDVLSVAPRQARPEASTERPLRILHVLDHSLPLHSGYTFRTLAILEAQRALGWETMHLTGPKQGSDRQREEHVGDWMFYRTPPASGLLARLPLVRHRCLMRALQTRLAEVVDNVHPDILHAHSPVLDAFPALAVGRAVGIPVVYEVRAFWEDAAVDLGTAREGGARYRLTRALETRALQRADAVTTICEGLRGDMLKRGIPADKITVIPNAVDTTQFRSTASAEDAELREKYGLTRGTTLGFAGSFYAYEGLDGLLRAMPLVLRAVPQARLLLLGGGPQDAELQALAARLGLDRVVHFVGRVPHSEVTRYYSAMDVMVYPRISRRLTELVTPLKPLEAMAMGKLVAASDVGGHRELIRDGHNGHLFSAGSAEALAQCLIKLLETPASWGRVIAHGREFVERERTWSASVARYRAVYTDVLDRHRRERGRGA</sequence>
<dbReference type="RefSeq" id="WP_015448567.1">
    <property type="nucleotide sequence ID" value="NC_020541.1"/>
</dbReference>
<dbReference type="PANTHER" id="PTHR45947">
    <property type="entry name" value="SULFOQUINOVOSYL TRANSFERASE SQD2"/>
    <property type="match status" value="1"/>
</dbReference>
<dbReference type="NCBIfam" id="TIGR04063">
    <property type="entry name" value="stp3"/>
    <property type="match status" value="1"/>
</dbReference>
<dbReference type="GO" id="GO:0016758">
    <property type="term" value="F:hexosyltransferase activity"/>
    <property type="evidence" value="ECO:0007669"/>
    <property type="project" value="TreeGrafter"/>
</dbReference>
<dbReference type="Gene3D" id="3.40.50.2000">
    <property type="entry name" value="Glycogen Phosphorylase B"/>
    <property type="match status" value="2"/>
</dbReference>
<protein>
    <submittedName>
        <fullName evidence="2">PEP-CTERM/exosortase 1-associated glycosyltransferase, Daro_2409 family</fullName>
    </submittedName>
</protein>
<dbReference type="CDD" id="cd03794">
    <property type="entry name" value="GT4_WbuB-like"/>
    <property type="match status" value="1"/>
</dbReference>
<organism evidence="2 3">
    <name type="scientific">Rhodanobacter denitrificans</name>
    <dbReference type="NCBI Taxonomy" id="666685"/>
    <lineage>
        <taxon>Bacteria</taxon>
        <taxon>Pseudomonadati</taxon>
        <taxon>Pseudomonadota</taxon>
        <taxon>Gammaproteobacteria</taxon>
        <taxon>Lysobacterales</taxon>
        <taxon>Rhodanobacteraceae</taxon>
        <taxon>Rhodanobacter</taxon>
    </lineage>
</organism>
<dbReference type="OrthoDB" id="9764577at2"/>